<comment type="similarity">
    <text evidence="3 7">Belongs to the IspD/TarI cytidylyltransferase family. IspD subfamily.</text>
</comment>
<comment type="pathway">
    <text evidence="2 7">Isoprenoid biosynthesis; isopentenyl diphosphate biosynthesis via DXP pathway; isopentenyl diphosphate from 1-deoxy-D-xylulose 5-phosphate: step 2/6.</text>
</comment>
<dbReference type="GO" id="GO:0050518">
    <property type="term" value="F:2-C-methyl-D-erythritol 4-phosphate cytidylyltransferase activity"/>
    <property type="evidence" value="ECO:0007669"/>
    <property type="project" value="UniProtKB-EC"/>
</dbReference>
<organism evidence="8 9">
    <name type="scientific">Spartinivicinus poritis</name>
    <dbReference type="NCBI Taxonomy" id="2994640"/>
    <lineage>
        <taxon>Bacteria</taxon>
        <taxon>Pseudomonadati</taxon>
        <taxon>Pseudomonadota</taxon>
        <taxon>Gammaproteobacteria</taxon>
        <taxon>Oceanospirillales</taxon>
        <taxon>Zooshikellaceae</taxon>
        <taxon>Spartinivicinus</taxon>
    </lineage>
</organism>
<comment type="caution">
    <text evidence="8">The sequence shown here is derived from an EMBL/GenBank/DDBJ whole genome shotgun (WGS) entry which is preliminary data.</text>
</comment>
<dbReference type="InterPro" id="IPR034683">
    <property type="entry name" value="IspD/TarI"/>
</dbReference>
<evidence type="ECO:0000256" key="3">
    <source>
        <dbReference type="ARBA" id="ARBA00009789"/>
    </source>
</evidence>
<comment type="function">
    <text evidence="7">Catalyzes the formation of 4-diphosphocytidyl-2-C-methyl-D-erythritol from CTP and 2-C-methyl-D-erythritol 4-phosphate (MEP).</text>
</comment>
<dbReference type="EMBL" id="JAPMOU010000001">
    <property type="protein sequence ID" value="MDE1460377.1"/>
    <property type="molecule type" value="Genomic_DNA"/>
</dbReference>
<dbReference type="InterPro" id="IPR029044">
    <property type="entry name" value="Nucleotide-diphossugar_trans"/>
</dbReference>
<feature type="site" description="Positions MEP for the nucleophilic attack" evidence="7">
    <location>
        <position position="159"/>
    </location>
</feature>
<dbReference type="HAMAP" id="MF_00108">
    <property type="entry name" value="IspD"/>
    <property type="match status" value="1"/>
</dbReference>
<dbReference type="PROSITE" id="PS01295">
    <property type="entry name" value="ISPD"/>
    <property type="match status" value="1"/>
</dbReference>
<dbReference type="InterPro" id="IPR050088">
    <property type="entry name" value="IspD/TarI_cytidylyltransf_bact"/>
</dbReference>
<gene>
    <name evidence="7 8" type="primary">ispD</name>
    <name evidence="8" type="ORF">ORQ98_00220</name>
</gene>
<evidence type="ECO:0000256" key="4">
    <source>
        <dbReference type="ARBA" id="ARBA00022679"/>
    </source>
</evidence>
<evidence type="ECO:0000256" key="5">
    <source>
        <dbReference type="ARBA" id="ARBA00022695"/>
    </source>
</evidence>
<protein>
    <recommendedName>
        <fullName evidence="7">2-C-methyl-D-erythritol 4-phosphate cytidylyltransferase</fullName>
        <ecNumber evidence="7">2.7.7.60</ecNumber>
    </recommendedName>
    <alternativeName>
        <fullName evidence="7">4-diphosphocytidyl-2C-methyl-D-erythritol synthase</fullName>
    </alternativeName>
    <alternativeName>
        <fullName evidence="7">MEP cytidylyltransferase</fullName>
        <shortName evidence="7">MCT</shortName>
    </alternativeName>
</protein>
<dbReference type="PANTHER" id="PTHR32125">
    <property type="entry name" value="2-C-METHYL-D-ERYTHRITOL 4-PHOSPHATE CYTIDYLYLTRANSFERASE, CHLOROPLASTIC"/>
    <property type="match status" value="1"/>
</dbReference>
<dbReference type="RefSeq" id="WP_274686752.1">
    <property type="nucleotide sequence ID" value="NZ_JAPMOU010000001.1"/>
</dbReference>
<accession>A0ABT5U4B5</accession>
<comment type="catalytic activity">
    <reaction evidence="1 7">
        <text>2-C-methyl-D-erythritol 4-phosphate + CTP + H(+) = 4-CDP-2-C-methyl-D-erythritol + diphosphate</text>
        <dbReference type="Rhea" id="RHEA:13429"/>
        <dbReference type="ChEBI" id="CHEBI:15378"/>
        <dbReference type="ChEBI" id="CHEBI:33019"/>
        <dbReference type="ChEBI" id="CHEBI:37563"/>
        <dbReference type="ChEBI" id="CHEBI:57823"/>
        <dbReference type="ChEBI" id="CHEBI:58262"/>
        <dbReference type="EC" id="2.7.7.60"/>
    </reaction>
</comment>
<name>A0ABT5U4B5_9GAMM</name>
<dbReference type="NCBIfam" id="TIGR00453">
    <property type="entry name" value="ispD"/>
    <property type="match status" value="1"/>
</dbReference>
<dbReference type="InterPro" id="IPR018294">
    <property type="entry name" value="ISPD_synthase_CS"/>
</dbReference>
<keyword evidence="5 7" id="KW-0548">Nucleotidyltransferase</keyword>
<evidence type="ECO:0000256" key="1">
    <source>
        <dbReference type="ARBA" id="ARBA00001282"/>
    </source>
</evidence>
<dbReference type="PANTHER" id="PTHR32125:SF4">
    <property type="entry name" value="2-C-METHYL-D-ERYTHRITOL 4-PHOSPHATE CYTIDYLYLTRANSFERASE, CHLOROPLASTIC"/>
    <property type="match status" value="1"/>
</dbReference>
<dbReference type="InterPro" id="IPR001228">
    <property type="entry name" value="IspD"/>
</dbReference>
<evidence type="ECO:0000256" key="2">
    <source>
        <dbReference type="ARBA" id="ARBA00004787"/>
    </source>
</evidence>
<sequence>MTANQNPCWAIVPAAGIGSRMQQKKPKQYLDLNGRPILSHTLTQLLQFPFQKIIVAVATDDPWFDQLPITQDSRVIKVEGGAERYQSVANGLSWLAGFAAESDWVMVHDAARPCIRLAEINKLYQQLAEHPVGGLLGVPVKDTLKAVGDQGEVEQTVPRENLWQAQTPQMFRFGLLRQALAEALMKNSVVTDEASAIEQLGYSPLMVEGRDDNLKVTRPVDLPLAAFCLENQTGDG</sequence>
<evidence type="ECO:0000313" key="9">
    <source>
        <dbReference type="Proteomes" id="UP001528823"/>
    </source>
</evidence>
<proteinExistence type="inferred from homology"/>
<keyword evidence="9" id="KW-1185">Reference proteome</keyword>
<dbReference type="Proteomes" id="UP001528823">
    <property type="component" value="Unassembled WGS sequence"/>
</dbReference>
<dbReference type="SUPFAM" id="SSF53448">
    <property type="entry name" value="Nucleotide-diphospho-sugar transferases"/>
    <property type="match status" value="1"/>
</dbReference>
<keyword evidence="6 7" id="KW-0414">Isoprene biosynthesis</keyword>
<evidence type="ECO:0000256" key="6">
    <source>
        <dbReference type="ARBA" id="ARBA00023229"/>
    </source>
</evidence>
<dbReference type="CDD" id="cd02516">
    <property type="entry name" value="CDP-ME_synthetase"/>
    <property type="match status" value="1"/>
</dbReference>
<feature type="site" description="Transition state stabilizer" evidence="7">
    <location>
        <position position="27"/>
    </location>
</feature>
<feature type="site" description="Positions MEP for the nucleophilic attack" evidence="7">
    <location>
        <position position="215"/>
    </location>
</feature>
<dbReference type="Gene3D" id="3.90.550.10">
    <property type="entry name" value="Spore Coat Polysaccharide Biosynthesis Protein SpsA, Chain A"/>
    <property type="match status" value="1"/>
</dbReference>
<evidence type="ECO:0000313" key="8">
    <source>
        <dbReference type="EMBL" id="MDE1460377.1"/>
    </source>
</evidence>
<feature type="site" description="Transition state stabilizer" evidence="7">
    <location>
        <position position="20"/>
    </location>
</feature>
<dbReference type="Pfam" id="PF01128">
    <property type="entry name" value="IspD"/>
    <property type="match status" value="1"/>
</dbReference>
<reference evidence="8 9" key="1">
    <citation type="submission" date="2022-11" db="EMBL/GenBank/DDBJ databases">
        <title>Spartinivicinus poritis sp. nov., isolated from scleractinian coral Porites lutea.</title>
        <authorList>
            <person name="Zhang G."/>
            <person name="Cai L."/>
            <person name="Wei Q."/>
        </authorList>
    </citation>
    <scope>NUCLEOTIDE SEQUENCE [LARGE SCALE GENOMIC DNA]</scope>
    <source>
        <strain evidence="8 9">A2-2</strain>
    </source>
</reference>
<keyword evidence="4 7" id="KW-0808">Transferase</keyword>
<evidence type="ECO:0000256" key="7">
    <source>
        <dbReference type="HAMAP-Rule" id="MF_00108"/>
    </source>
</evidence>
<dbReference type="EC" id="2.7.7.60" evidence="7"/>